<dbReference type="Pfam" id="PF01863">
    <property type="entry name" value="YgjP-like"/>
    <property type="match status" value="1"/>
</dbReference>
<protein>
    <recommendedName>
        <fullName evidence="1">YgjP-like metallopeptidase domain-containing protein</fullName>
    </recommendedName>
</protein>
<evidence type="ECO:0000313" key="3">
    <source>
        <dbReference type="Proteomes" id="UP000542776"/>
    </source>
</evidence>
<dbReference type="CDD" id="cd07344">
    <property type="entry name" value="M48_yhfN_like"/>
    <property type="match status" value="1"/>
</dbReference>
<comment type="caution">
    <text evidence="2">The sequence shown here is derived from an EMBL/GenBank/DDBJ whole genome shotgun (WGS) entry which is preliminary data.</text>
</comment>
<dbReference type="PANTHER" id="PTHR30399:SF1">
    <property type="entry name" value="UTP PYROPHOSPHATASE"/>
    <property type="match status" value="1"/>
</dbReference>
<accession>A0A7W6EGU4</accession>
<name>A0A7W6EGU4_9HYPH</name>
<gene>
    <name evidence="2" type="ORF">GGR04_001575</name>
</gene>
<organism evidence="2 3">
    <name type="scientific">Aureimonas pseudogalii</name>
    <dbReference type="NCBI Taxonomy" id="1744844"/>
    <lineage>
        <taxon>Bacteria</taxon>
        <taxon>Pseudomonadati</taxon>
        <taxon>Pseudomonadota</taxon>
        <taxon>Alphaproteobacteria</taxon>
        <taxon>Hyphomicrobiales</taxon>
        <taxon>Aurantimonadaceae</taxon>
        <taxon>Aureimonas</taxon>
    </lineage>
</organism>
<dbReference type="EMBL" id="JACIEK010000002">
    <property type="protein sequence ID" value="MBB3997739.1"/>
    <property type="molecule type" value="Genomic_DNA"/>
</dbReference>
<dbReference type="InterPro" id="IPR053136">
    <property type="entry name" value="UTP_pyrophosphatase-like"/>
</dbReference>
<proteinExistence type="predicted"/>
<dbReference type="Gene3D" id="3.30.2010.10">
    <property type="entry name" value="Metalloproteases ('zincins'), catalytic domain"/>
    <property type="match status" value="1"/>
</dbReference>
<dbReference type="InterPro" id="IPR002725">
    <property type="entry name" value="YgjP-like_metallopeptidase"/>
</dbReference>
<sequence>MKSVLPTLLRRLVSPRPPAASRFPETIDLGGRSLPVVVRPHAAARRITMRLAPGGEAVRLTVPPRVSPTLVAAFLDRHAGWVRERLAGAPPLDLVAPGTLLPFRGGTLRCRHETGRRAARIEANGPGDHGLTVGGDPARFARRVRDALKREARGDLEAAVAGHAQAVGLAPRAIALKDTVSRWGSCTADRRLAFSWRIVMAPPFALDYLAAHEVAHFREMNHGPRFWALCRELCPDMDRGRAWLKSEGASLHRFRFD</sequence>
<dbReference type="PANTHER" id="PTHR30399">
    <property type="entry name" value="UNCHARACTERIZED PROTEIN YGJP"/>
    <property type="match status" value="1"/>
</dbReference>
<dbReference type="Proteomes" id="UP000542776">
    <property type="component" value="Unassembled WGS sequence"/>
</dbReference>
<evidence type="ECO:0000259" key="1">
    <source>
        <dbReference type="Pfam" id="PF01863"/>
    </source>
</evidence>
<dbReference type="AlphaFoldDB" id="A0A7W6EGU4"/>
<reference evidence="2 3" key="1">
    <citation type="submission" date="2020-08" db="EMBL/GenBank/DDBJ databases">
        <title>Genomic Encyclopedia of Type Strains, Phase IV (KMG-IV): sequencing the most valuable type-strain genomes for metagenomic binning, comparative biology and taxonomic classification.</title>
        <authorList>
            <person name="Goeker M."/>
        </authorList>
    </citation>
    <scope>NUCLEOTIDE SEQUENCE [LARGE SCALE GENOMIC DNA]</scope>
    <source>
        <strain evidence="2 3">DSM 102238</strain>
    </source>
</reference>
<keyword evidence="3" id="KW-1185">Reference proteome</keyword>
<dbReference type="RefSeq" id="WP_312857420.1">
    <property type="nucleotide sequence ID" value="NZ_JACIEK010000002.1"/>
</dbReference>
<evidence type="ECO:0000313" key="2">
    <source>
        <dbReference type="EMBL" id="MBB3997739.1"/>
    </source>
</evidence>
<feature type="domain" description="YgjP-like metallopeptidase" evidence="1">
    <location>
        <begin position="47"/>
        <end position="246"/>
    </location>
</feature>